<dbReference type="InterPro" id="IPR021701">
    <property type="entry name" value="DUF3284"/>
</dbReference>
<feature type="region of interest" description="Disordered" evidence="1">
    <location>
        <begin position="146"/>
        <end position="165"/>
    </location>
</feature>
<dbReference type="RefSeq" id="WP_156625556.1">
    <property type="nucleotide sequence ID" value="NZ_CACRTO010000008.1"/>
</dbReference>
<name>A0A6N3AQR9_9CLOT</name>
<accession>A0A6N3AQR9</accession>
<dbReference type="AlphaFoldDB" id="A0A6N3AQR9"/>
<dbReference type="SUPFAM" id="SSF55961">
    <property type="entry name" value="Bet v1-like"/>
    <property type="match status" value="1"/>
</dbReference>
<sequence length="165" mass="19216">MSSYNISISINYPIERVFKVFIDLNKREIPKFNNKNPKDTSYTRTIKYVAKKKIEMTTTVTEYEKNKLYEVTNTIEEDKYISRYEFTELGPNSTELKIFEIQEMKGFSSSITLILEKFGAKKKLKNKANGIKEALEAELERRDGKSALELDAEEEMAVEEVETEN</sequence>
<evidence type="ECO:0000313" key="2">
    <source>
        <dbReference type="EMBL" id="VYT92538.1"/>
    </source>
</evidence>
<reference evidence="2" key="1">
    <citation type="submission" date="2019-11" db="EMBL/GenBank/DDBJ databases">
        <authorList>
            <person name="Feng L."/>
        </authorList>
    </citation>
    <scope>NUCLEOTIDE SEQUENCE</scope>
    <source>
        <strain evidence="2">CTertiumLFYP3</strain>
    </source>
</reference>
<protein>
    <recommendedName>
        <fullName evidence="3">Polyketide cyclase / dehydrase and lipid transport</fullName>
    </recommendedName>
</protein>
<proteinExistence type="predicted"/>
<organism evidence="2">
    <name type="scientific">Clostridium tertium</name>
    <dbReference type="NCBI Taxonomy" id="1559"/>
    <lineage>
        <taxon>Bacteria</taxon>
        <taxon>Bacillati</taxon>
        <taxon>Bacillota</taxon>
        <taxon>Clostridia</taxon>
        <taxon>Eubacteriales</taxon>
        <taxon>Clostridiaceae</taxon>
        <taxon>Clostridium</taxon>
    </lineage>
</organism>
<evidence type="ECO:0000256" key="1">
    <source>
        <dbReference type="SAM" id="MobiDB-lite"/>
    </source>
</evidence>
<evidence type="ECO:0008006" key="3">
    <source>
        <dbReference type="Google" id="ProtNLM"/>
    </source>
</evidence>
<feature type="compositionally biased region" description="Acidic residues" evidence="1">
    <location>
        <begin position="150"/>
        <end position="165"/>
    </location>
</feature>
<dbReference type="Pfam" id="PF11687">
    <property type="entry name" value="DUF3284"/>
    <property type="match status" value="1"/>
</dbReference>
<dbReference type="CDD" id="cd07812">
    <property type="entry name" value="SRPBCC"/>
    <property type="match status" value="1"/>
</dbReference>
<dbReference type="EMBL" id="CACRTO010000008">
    <property type="protein sequence ID" value="VYT92538.1"/>
    <property type="molecule type" value="Genomic_DNA"/>
</dbReference>
<gene>
    <name evidence="2" type="ORF">CTLFYP3_01025</name>
</gene>